<dbReference type="EMBL" id="LUGG01000014">
    <property type="protein sequence ID" value="OBZ70186.1"/>
    <property type="molecule type" value="Genomic_DNA"/>
</dbReference>
<dbReference type="AlphaFoldDB" id="A0A1C7M1A6"/>
<sequence length="108" mass="11629">MEVLSVSPPSVNAFSSAPPRSAPSRRTSLLDRRADHSDVPLSRNATLAITQTVPLAASTLRPARQPSRSALRFVPLTPIMASPRLTPEPSQASAPSHICETRGFFQLE</sequence>
<dbReference type="Proteomes" id="UP000092993">
    <property type="component" value="Unassembled WGS sequence"/>
</dbReference>
<keyword evidence="3" id="KW-1185">Reference proteome</keyword>
<protein>
    <submittedName>
        <fullName evidence="2">Uncharacterized protein</fullName>
    </submittedName>
</protein>
<accession>A0A1C7M1A6</accession>
<reference evidence="2 3" key="1">
    <citation type="submission" date="2016-03" db="EMBL/GenBank/DDBJ databases">
        <title>Whole genome sequencing of Grifola frondosa 9006-11.</title>
        <authorList>
            <person name="Min B."/>
            <person name="Park H."/>
            <person name="Kim J.-G."/>
            <person name="Cho H."/>
            <person name="Oh Y.-L."/>
            <person name="Kong W.-S."/>
            <person name="Choi I.-G."/>
        </authorList>
    </citation>
    <scope>NUCLEOTIDE SEQUENCE [LARGE SCALE GENOMIC DNA]</scope>
    <source>
        <strain evidence="2 3">9006-11</strain>
    </source>
</reference>
<feature type="compositionally biased region" description="Low complexity" evidence="1">
    <location>
        <begin position="13"/>
        <end position="27"/>
    </location>
</feature>
<organism evidence="2 3">
    <name type="scientific">Grifola frondosa</name>
    <name type="common">Maitake</name>
    <name type="synonym">Polyporus frondosus</name>
    <dbReference type="NCBI Taxonomy" id="5627"/>
    <lineage>
        <taxon>Eukaryota</taxon>
        <taxon>Fungi</taxon>
        <taxon>Dikarya</taxon>
        <taxon>Basidiomycota</taxon>
        <taxon>Agaricomycotina</taxon>
        <taxon>Agaricomycetes</taxon>
        <taxon>Polyporales</taxon>
        <taxon>Grifolaceae</taxon>
        <taxon>Grifola</taxon>
    </lineage>
</organism>
<feature type="compositionally biased region" description="Basic and acidic residues" evidence="1">
    <location>
        <begin position="28"/>
        <end position="37"/>
    </location>
</feature>
<evidence type="ECO:0000313" key="2">
    <source>
        <dbReference type="EMBL" id="OBZ70186.1"/>
    </source>
</evidence>
<gene>
    <name evidence="2" type="ORF">A0H81_09695</name>
</gene>
<proteinExistence type="predicted"/>
<evidence type="ECO:0000313" key="3">
    <source>
        <dbReference type="Proteomes" id="UP000092993"/>
    </source>
</evidence>
<name>A0A1C7M1A6_GRIFR</name>
<feature type="region of interest" description="Disordered" evidence="1">
    <location>
        <begin position="1"/>
        <end position="37"/>
    </location>
</feature>
<evidence type="ECO:0000256" key="1">
    <source>
        <dbReference type="SAM" id="MobiDB-lite"/>
    </source>
</evidence>
<comment type="caution">
    <text evidence="2">The sequence shown here is derived from an EMBL/GenBank/DDBJ whole genome shotgun (WGS) entry which is preliminary data.</text>
</comment>